<dbReference type="GO" id="GO:0032993">
    <property type="term" value="C:protein-DNA complex"/>
    <property type="evidence" value="ECO:0007669"/>
    <property type="project" value="TreeGrafter"/>
</dbReference>
<evidence type="ECO:0000256" key="3">
    <source>
        <dbReference type="ARBA" id="ARBA00023125"/>
    </source>
</evidence>
<dbReference type="KEGG" id="tmar:MARIT_1296"/>
<dbReference type="InterPro" id="IPR000847">
    <property type="entry name" value="LysR_HTH_N"/>
</dbReference>
<dbReference type="Proteomes" id="UP000231564">
    <property type="component" value="Chromosome MARIT"/>
</dbReference>
<dbReference type="GO" id="GO:0003700">
    <property type="term" value="F:DNA-binding transcription factor activity"/>
    <property type="evidence" value="ECO:0007669"/>
    <property type="project" value="InterPro"/>
</dbReference>
<dbReference type="AlphaFoldDB" id="A0A2H1E8P4"/>
<accession>A0A2H1E8P4</accession>
<protein>
    <submittedName>
        <fullName evidence="6">Transcriptional regulator, LysR family</fullName>
    </submittedName>
</protein>
<dbReference type="PANTHER" id="PTHR30346:SF0">
    <property type="entry name" value="HCA OPERON TRANSCRIPTIONAL ACTIVATOR HCAR"/>
    <property type="match status" value="1"/>
</dbReference>
<keyword evidence="3" id="KW-0238">DNA-binding</keyword>
<name>A0A2H1E8P4_9FLAO</name>
<evidence type="ECO:0000256" key="2">
    <source>
        <dbReference type="ARBA" id="ARBA00023015"/>
    </source>
</evidence>
<organism evidence="6 7">
    <name type="scientific">Tenacibaculum maritimum NCIMB 2154</name>
    <dbReference type="NCBI Taxonomy" id="1349785"/>
    <lineage>
        <taxon>Bacteria</taxon>
        <taxon>Pseudomonadati</taxon>
        <taxon>Bacteroidota</taxon>
        <taxon>Flavobacteriia</taxon>
        <taxon>Flavobacteriales</taxon>
        <taxon>Flavobacteriaceae</taxon>
        <taxon>Tenacibaculum</taxon>
    </lineage>
</organism>
<evidence type="ECO:0000256" key="1">
    <source>
        <dbReference type="ARBA" id="ARBA00009437"/>
    </source>
</evidence>
<dbReference type="InterPro" id="IPR036390">
    <property type="entry name" value="WH_DNA-bd_sf"/>
</dbReference>
<keyword evidence="2" id="KW-0805">Transcription regulation</keyword>
<dbReference type="STRING" id="1349785.GCA_000509405_01498"/>
<dbReference type="InterPro" id="IPR036388">
    <property type="entry name" value="WH-like_DNA-bd_sf"/>
</dbReference>
<evidence type="ECO:0000259" key="5">
    <source>
        <dbReference type="PROSITE" id="PS50931"/>
    </source>
</evidence>
<reference evidence="6 7" key="1">
    <citation type="submission" date="2016-11" db="EMBL/GenBank/DDBJ databases">
        <authorList>
            <person name="Jaros S."/>
            <person name="Januszkiewicz K."/>
            <person name="Wedrychowicz H."/>
        </authorList>
    </citation>
    <scope>NUCLEOTIDE SEQUENCE [LARGE SCALE GENOMIC DNA]</scope>
    <source>
        <strain evidence="6">NCIMB 2154T</strain>
    </source>
</reference>
<dbReference type="SUPFAM" id="SSF46785">
    <property type="entry name" value="Winged helix' DNA-binding domain"/>
    <property type="match status" value="1"/>
</dbReference>
<dbReference type="EMBL" id="LT634361">
    <property type="protein sequence ID" value="SFZ81806.1"/>
    <property type="molecule type" value="Genomic_DNA"/>
</dbReference>
<dbReference type="Gene3D" id="3.40.190.10">
    <property type="entry name" value="Periplasmic binding protein-like II"/>
    <property type="match status" value="2"/>
</dbReference>
<keyword evidence="4" id="KW-0804">Transcription</keyword>
<dbReference type="GO" id="GO:0003677">
    <property type="term" value="F:DNA binding"/>
    <property type="evidence" value="ECO:0007669"/>
    <property type="project" value="UniProtKB-KW"/>
</dbReference>
<evidence type="ECO:0000256" key="4">
    <source>
        <dbReference type="ARBA" id="ARBA00023163"/>
    </source>
</evidence>
<dbReference type="InterPro" id="IPR005119">
    <property type="entry name" value="LysR_subst-bd"/>
</dbReference>
<proteinExistence type="inferred from homology"/>
<feature type="domain" description="HTH lysR-type" evidence="5">
    <location>
        <begin position="8"/>
        <end position="65"/>
    </location>
</feature>
<dbReference type="PROSITE" id="PS50931">
    <property type="entry name" value="HTH_LYSR"/>
    <property type="match status" value="1"/>
</dbReference>
<comment type="similarity">
    <text evidence="1">Belongs to the LysR transcriptional regulatory family.</text>
</comment>
<dbReference type="FunFam" id="1.10.10.10:FF:000001">
    <property type="entry name" value="LysR family transcriptional regulator"/>
    <property type="match status" value="1"/>
</dbReference>
<dbReference type="Gene3D" id="1.10.10.10">
    <property type="entry name" value="Winged helix-like DNA-binding domain superfamily/Winged helix DNA-binding domain"/>
    <property type="match status" value="1"/>
</dbReference>
<dbReference type="PRINTS" id="PR00039">
    <property type="entry name" value="HTHLYSR"/>
</dbReference>
<keyword evidence="7" id="KW-1185">Reference proteome</keyword>
<evidence type="ECO:0000313" key="7">
    <source>
        <dbReference type="Proteomes" id="UP000231564"/>
    </source>
</evidence>
<dbReference type="RefSeq" id="WP_231975202.1">
    <property type="nucleotide sequence ID" value="NZ_BAUG01000019.1"/>
</dbReference>
<dbReference type="Pfam" id="PF00126">
    <property type="entry name" value="HTH_1"/>
    <property type="match status" value="1"/>
</dbReference>
<dbReference type="Pfam" id="PF03466">
    <property type="entry name" value="LysR_substrate"/>
    <property type="match status" value="1"/>
</dbReference>
<evidence type="ECO:0000313" key="6">
    <source>
        <dbReference type="EMBL" id="SFZ81806.1"/>
    </source>
</evidence>
<dbReference type="PANTHER" id="PTHR30346">
    <property type="entry name" value="TRANSCRIPTIONAL DUAL REGULATOR HCAR-RELATED"/>
    <property type="match status" value="1"/>
</dbReference>
<gene>
    <name evidence="6" type="ORF">MARIT_1296</name>
</gene>
<dbReference type="SUPFAM" id="SSF53850">
    <property type="entry name" value="Periplasmic binding protein-like II"/>
    <property type="match status" value="1"/>
</dbReference>
<sequence length="301" mass="34894">MIPISYQLELRHLKYFLAVAESLHYRKAAETLYISQPGLSRQIKQLEDNLGIQLFERHNRKVELTKAGTYLKYEITRHLKDLDHIINHAKLLHKGIHGNLNLGYVGSAMQQLIPELLLKFKKEHPSIIFNLREMDNRKQISKLLSKEIDIGFVRLDRAPKNLEGIPILKENFCLVLPKNHPINAVNFKNISQLKEDSFIMFDPSYNPSYYERVMKIFNDSGFTPIISHNTIHASSIYRLVENNLGISIVPKSLLVGYNMDIKFIELKNVPHQTILSIVWSKENRNPTLISFLNTIVKNKQT</sequence>
<dbReference type="GeneID" id="47722835"/>